<dbReference type="GeneID" id="62146410"/>
<dbReference type="EMBL" id="RCSW01000005">
    <property type="protein sequence ID" value="KAF7949312.1"/>
    <property type="molecule type" value="Genomic_DNA"/>
</dbReference>
<organism evidence="1 2">
    <name type="scientific">Botrytis byssoidea</name>
    <dbReference type="NCBI Taxonomy" id="139641"/>
    <lineage>
        <taxon>Eukaryota</taxon>
        <taxon>Fungi</taxon>
        <taxon>Dikarya</taxon>
        <taxon>Ascomycota</taxon>
        <taxon>Pezizomycotina</taxon>
        <taxon>Leotiomycetes</taxon>
        <taxon>Helotiales</taxon>
        <taxon>Sclerotiniaceae</taxon>
        <taxon>Botrytis</taxon>
    </lineage>
</organism>
<proteinExistence type="predicted"/>
<evidence type="ECO:0000313" key="2">
    <source>
        <dbReference type="Proteomes" id="UP000710849"/>
    </source>
</evidence>
<dbReference type="RefSeq" id="XP_038735196.1">
    <property type="nucleotide sequence ID" value="XM_038873333.1"/>
</dbReference>
<protein>
    <submittedName>
        <fullName evidence="1">Uncharacterized protein</fullName>
    </submittedName>
</protein>
<reference evidence="1 2" key="1">
    <citation type="journal article" date="2020" name="Genome Biol. Evol.">
        <title>Comparative genomics of Sclerotiniaceae.</title>
        <authorList>
            <person name="Valero Jimenez C.A."/>
            <person name="Steentjes M."/>
            <person name="Scholten O.E."/>
            <person name="Van Kan J.A.L."/>
        </authorList>
    </citation>
    <scope>NUCLEOTIDE SEQUENCE [LARGE SCALE GENOMIC DNA]</scope>
    <source>
        <strain evidence="1 2">MUCL 94</strain>
    </source>
</reference>
<accession>A0A9P5IP85</accession>
<evidence type="ECO:0000313" key="1">
    <source>
        <dbReference type="EMBL" id="KAF7949312.1"/>
    </source>
</evidence>
<sequence length="457" mass="51505">MKIISTFLNLITKLNYHPDRKSSALCQSITVTPPNPHHLGVIAKASAKASPAVTLCCLAGAWGEMTERVKQIIDPFDKTSQAQVRALIKRNHQGEVVWMVIDPNNLAHHRAVAYAFSQGKYGATRPNFDFENTCSQEMALMAFYTSKRAVNSEFYVCKMRAQGREPRLSNYSMSPRNDEIPNTIHGLAADTGMAIRAMDREQNSDPNANFGRFVLRNAAELTNADITALSSGVNDLITLAHREACLHREEFLNSIFFNWNTSCRSLGVPPKLPGRIESDASIVCGSWRTDCYSYTERRKAKAASKLPSEMGFPERTAVQKAGAEVLIYVRPGIVAPNVCFVDRRKQFGLEDNIAFRAGTYGDFLRLALRNIDHRDGDNCRSANATLLIWLPRRRLCRWYSSQEPVTWDQSGEYSVLEDEAIFQPRRPFRCYFQVFNSAKREGMGMRDATAGDNYYPK</sequence>
<gene>
    <name evidence="1" type="ORF">EAE97_002821</name>
</gene>
<dbReference type="Proteomes" id="UP000710849">
    <property type="component" value="Unassembled WGS sequence"/>
</dbReference>
<comment type="caution">
    <text evidence="1">The sequence shown here is derived from an EMBL/GenBank/DDBJ whole genome shotgun (WGS) entry which is preliminary data.</text>
</comment>
<keyword evidence="2" id="KW-1185">Reference proteome</keyword>
<dbReference type="AlphaFoldDB" id="A0A9P5IP85"/>
<name>A0A9P5IP85_9HELO</name>